<dbReference type="InterPro" id="IPR036390">
    <property type="entry name" value="WH_DNA-bd_sf"/>
</dbReference>
<gene>
    <name evidence="5" type="ordered locus">TCELL_0674</name>
</gene>
<dbReference type="InterPro" id="IPR036388">
    <property type="entry name" value="WH-like_DNA-bd_sf"/>
</dbReference>
<dbReference type="HOGENOM" id="CLU_127466_0_0_2"/>
<dbReference type="InParanoid" id="I3TEB0"/>
<dbReference type="EMBL" id="CP003531">
    <property type="protein sequence ID" value="AFK51098.1"/>
    <property type="molecule type" value="Genomic_DNA"/>
</dbReference>
<dbReference type="eggNOG" id="arCOG01580">
    <property type="taxonomic scope" value="Archaea"/>
</dbReference>
<dbReference type="Proteomes" id="UP000005270">
    <property type="component" value="Chromosome"/>
</dbReference>
<dbReference type="InterPro" id="IPR000485">
    <property type="entry name" value="AsnC-type_HTH_dom"/>
</dbReference>
<dbReference type="RefSeq" id="WP_014737348.1">
    <property type="nucleotide sequence ID" value="NC_017954.1"/>
</dbReference>
<dbReference type="PANTHER" id="PTHR43413:SF6">
    <property type="entry name" value="REGULATORY PROTEIN ASNC"/>
    <property type="match status" value="1"/>
</dbReference>
<dbReference type="PANTHER" id="PTHR43413">
    <property type="entry name" value="TRANSCRIPTIONAL REGULATOR, ASNC FAMILY"/>
    <property type="match status" value="1"/>
</dbReference>
<accession>I3TEB0</accession>
<protein>
    <submittedName>
        <fullName evidence="5">Putative transcriptional regulator, AsnC family</fullName>
    </submittedName>
</protein>
<feature type="domain" description="HTH asnC-type" evidence="4">
    <location>
        <begin position="9"/>
        <end position="45"/>
    </location>
</feature>
<evidence type="ECO:0000256" key="3">
    <source>
        <dbReference type="ARBA" id="ARBA00023163"/>
    </source>
</evidence>
<dbReference type="OrthoDB" id="18072at2157"/>
<dbReference type="GO" id="GO:0043565">
    <property type="term" value="F:sequence-specific DNA binding"/>
    <property type="evidence" value="ECO:0007669"/>
    <property type="project" value="InterPro"/>
</dbReference>
<organism evidence="5 6">
    <name type="scientific">Thermogladius calderae (strain DSM 22663 / VKM B-2946 / 1633)</name>
    <dbReference type="NCBI Taxonomy" id="1184251"/>
    <lineage>
        <taxon>Archaea</taxon>
        <taxon>Thermoproteota</taxon>
        <taxon>Thermoprotei</taxon>
        <taxon>Desulfurococcales</taxon>
        <taxon>Desulfurococcaceae</taxon>
        <taxon>Thermogladius</taxon>
    </lineage>
</organism>
<reference evidence="5 6" key="1">
    <citation type="journal article" date="2012" name="J. Bacteriol.">
        <title>Complete genome sequence of the hyperthermophilic cellulolytic Crenarchaeon 'Thermogladius cellulolyticus' 1633.</title>
        <authorList>
            <person name="Mardanov A.V."/>
            <person name="Kochetkova T.V."/>
            <person name="Beletsky A.V."/>
            <person name="Bonch-Osmolovskaya E.A."/>
            <person name="Ravin N.V."/>
            <person name="Skryabin K.G."/>
        </authorList>
    </citation>
    <scope>NUCLEOTIDE SEQUENCE [LARGE SCALE GENOMIC DNA]</scope>
    <source>
        <strain evidence="6">DSM 22663 / VKM B-2946 / 1633</strain>
    </source>
</reference>
<dbReference type="PRINTS" id="PR00033">
    <property type="entry name" value="HTHASNC"/>
</dbReference>
<dbReference type="InterPro" id="IPR050684">
    <property type="entry name" value="HTH-Siroheme_Decarb"/>
</dbReference>
<dbReference type="GeneID" id="13012987"/>
<sequence length="176" mass="19877">MEQNSNSDDKRLIASLIQNTRANISAISKKTGLSPTSIRNRLKRLIDKDMLQFKPLFSARMLGSEAALLRIKGGKREAVMRVLTMCNRVLGVMLVNDNEILAMVYGRDKREIASLVSFVKYIGENVDEVEIHYGRLPSDFMIPLKNDAPNCHTYMNDVNVNSFCGNCLPSLRRNRA</sequence>
<evidence type="ECO:0000256" key="2">
    <source>
        <dbReference type="ARBA" id="ARBA00023125"/>
    </source>
</evidence>
<dbReference type="Gene3D" id="1.10.10.10">
    <property type="entry name" value="Winged helix-like DNA-binding domain superfamily/Winged helix DNA-binding domain"/>
    <property type="match status" value="1"/>
</dbReference>
<keyword evidence="6" id="KW-1185">Reference proteome</keyword>
<evidence type="ECO:0000256" key="1">
    <source>
        <dbReference type="ARBA" id="ARBA00023015"/>
    </source>
</evidence>
<dbReference type="Pfam" id="PF13404">
    <property type="entry name" value="HTH_AsnC-type"/>
    <property type="match status" value="1"/>
</dbReference>
<dbReference type="SMART" id="SM00344">
    <property type="entry name" value="HTH_ASNC"/>
    <property type="match status" value="1"/>
</dbReference>
<proteinExistence type="predicted"/>
<name>I3TEB0_THEC1</name>
<dbReference type="KEGG" id="thg:TCELL_0674"/>
<evidence type="ECO:0000313" key="5">
    <source>
        <dbReference type="EMBL" id="AFK51098.1"/>
    </source>
</evidence>
<dbReference type="InterPro" id="IPR019888">
    <property type="entry name" value="Tscrpt_reg_AsnC-like"/>
</dbReference>
<dbReference type="SUPFAM" id="SSF46785">
    <property type="entry name" value="Winged helix' DNA-binding domain"/>
    <property type="match status" value="1"/>
</dbReference>
<keyword evidence="2" id="KW-0238">DNA-binding</keyword>
<dbReference type="STRING" id="1184251.TCELL_0674"/>
<evidence type="ECO:0000313" key="6">
    <source>
        <dbReference type="Proteomes" id="UP000005270"/>
    </source>
</evidence>
<keyword evidence="1" id="KW-0805">Transcription regulation</keyword>
<keyword evidence="3" id="KW-0804">Transcription</keyword>
<evidence type="ECO:0000259" key="4">
    <source>
        <dbReference type="Pfam" id="PF13404"/>
    </source>
</evidence>
<dbReference type="AlphaFoldDB" id="I3TEB0"/>